<dbReference type="GO" id="GO:0006357">
    <property type="term" value="P:regulation of transcription by RNA polymerase II"/>
    <property type="evidence" value="ECO:0007669"/>
    <property type="project" value="InterPro"/>
</dbReference>
<dbReference type="PANTHER" id="PTHR13321:SF2">
    <property type="entry name" value="MEDIATOR OF RNA POLYMERASE II TRANSCRIPTION SUBUNIT 18"/>
    <property type="match status" value="1"/>
</dbReference>
<dbReference type="OrthoDB" id="5348092at2759"/>
<dbReference type="GO" id="GO:0070847">
    <property type="term" value="C:core mediator complex"/>
    <property type="evidence" value="ECO:0007669"/>
    <property type="project" value="TreeGrafter"/>
</dbReference>
<evidence type="ECO:0000256" key="5">
    <source>
        <dbReference type="ARBA" id="ARBA00023163"/>
    </source>
</evidence>
<dbReference type="Gene3D" id="2.40.320.10">
    <property type="entry name" value="Hypothetical Protein Pfu-838710-001"/>
    <property type="match status" value="1"/>
</dbReference>
<comment type="subunit">
    <text evidence="8">Component of the Mediator complex.</text>
</comment>
<dbReference type="EMBL" id="CP064812">
    <property type="protein sequence ID" value="QPG74155.1"/>
    <property type="molecule type" value="Genomic_DNA"/>
</dbReference>
<evidence type="ECO:0000256" key="6">
    <source>
        <dbReference type="ARBA" id="ARBA00023242"/>
    </source>
</evidence>
<evidence type="ECO:0000256" key="7">
    <source>
        <dbReference type="ARBA" id="ARBA00032012"/>
    </source>
</evidence>
<comment type="function">
    <text evidence="8">Component of the Mediator complex, a coactivator involved in the regulated transcription of nearly all RNA polymerase II-dependent genes. Mediator functions as a bridge to convey information from gene-specific regulatory proteins to the basal RNA polymerase II transcription machinery. Mediator is recruited to promoters by direct interactions with regulatory proteins and serves as a scaffold for the assembly of a functional preinitiation complex with RNA polymerase II and the general transcription factors.</text>
</comment>
<evidence type="ECO:0000256" key="1">
    <source>
        <dbReference type="ARBA" id="ARBA00004123"/>
    </source>
</evidence>
<keyword evidence="11" id="KW-1185">Reference proteome</keyword>
<dbReference type="GO" id="GO:0003712">
    <property type="term" value="F:transcription coregulator activity"/>
    <property type="evidence" value="ECO:0007669"/>
    <property type="project" value="InterPro"/>
</dbReference>
<sequence>MVQQLSLTSSVPENQFRTVRITLRALTGLRPEPLARHTIILKPKFPFTPEQSAGKVSQVDSYRIRMVRVWEMESTSDHMDVSDDQFLLGESISDRSSESTRNESIWTMQLSDIPAGGNRPVSIQNIYEATVYKTDDIIGYMDEFGYMPEIEFWTKGYRYYYNDIIIEVFRLYVRSKDGSSDRKPVSDDDTTEKKEELDELNNNDDADAGKDEMMDVDKPQHLIKIALLDKSCRYQVKCFVNVSKLNDLDSVAKGVKELEMLKKELGGMIDLHVPDRTYMDSRLNSRIASKR</sequence>
<evidence type="ECO:0000313" key="10">
    <source>
        <dbReference type="EMBL" id="QPG74155.1"/>
    </source>
</evidence>
<evidence type="ECO:0000256" key="4">
    <source>
        <dbReference type="ARBA" id="ARBA00023015"/>
    </source>
</evidence>
<dbReference type="PANTHER" id="PTHR13321">
    <property type="entry name" value="MEDIATOR OF RNA POLYMERASE II TRANSCRIPTION, SUBUNIT 18"/>
    <property type="match status" value="1"/>
</dbReference>
<reference evidence="10" key="1">
    <citation type="submission" date="2020-10" db="EMBL/GenBank/DDBJ databases">
        <authorList>
            <person name="Roach M.J.R."/>
        </authorList>
    </citation>
    <scope>NUCLEOTIDE SEQUENCE</scope>
    <source>
        <strain evidence="10">CBS 1945</strain>
    </source>
</reference>
<keyword evidence="6 8" id="KW-0539">Nucleus</keyword>
<feature type="region of interest" description="Disordered" evidence="9">
    <location>
        <begin position="177"/>
        <end position="212"/>
    </location>
</feature>
<dbReference type="Pfam" id="PF09637">
    <property type="entry name" value="Med18"/>
    <property type="match status" value="1"/>
</dbReference>
<evidence type="ECO:0000313" key="11">
    <source>
        <dbReference type="Proteomes" id="UP000662931"/>
    </source>
</evidence>
<dbReference type="InterPro" id="IPR019095">
    <property type="entry name" value="Mediator_Med18"/>
</dbReference>
<gene>
    <name evidence="8" type="primary">MED18</name>
    <name evidence="10" type="ORF">FOA43_001479</name>
</gene>
<feature type="compositionally biased region" description="Basic and acidic residues" evidence="9">
    <location>
        <begin position="177"/>
        <end position="196"/>
    </location>
</feature>
<keyword evidence="8" id="KW-0010">Activator</keyword>
<dbReference type="AlphaFoldDB" id="A0A875S1E0"/>
<keyword evidence="4 8" id="KW-0805">Transcription regulation</keyword>
<organism evidence="10 11">
    <name type="scientific">Eeniella nana</name>
    <name type="common">Yeast</name>
    <name type="synonym">Brettanomyces nanus</name>
    <dbReference type="NCBI Taxonomy" id="13502"/>
    <lineage>
        <taxon>Eukaryota</taxon>
        <taxon>Fungi</taxon>
        <taxon>Dikarya</taxon>
        <taxon>Ascomycota</taxon>
        <taxon>Saccharomycotina</taxon>
        <taxon>Pichiomycetes</taxon>
        <taxon>Pichiales</taxon>
        <taxon>Pichiaceae</taxon>
        <taxon>Brettanomyces</taxon>
    </lineage>
</organism>
<keyword evidence="5 8" id="KW-0804">Transcription</keyword>
<feature type="compositionally biased region" description="Acidic residues" evidence="9">
    <location>
        <begin position="197"/>
        <end position="206"/>
    </location>
</feature>
<evidence type="ECO:0000256" key="9">
    <source>
        <dbReference type="SAM" id="MobiDB-lite"/>
    </source>
</evidence>
<dbReference type="GO" id="GO:0016592">
    <property type="term" value="C:mediator complex"/>
    <property type="evidence" value="ECO:0007669"/>
    <property type="project" value="InterPro"/>
</dbReference>
<protein>
    <recommendedName>
        <fullName evidence="3 8">Mediator of RNA polymerase II transcription subunit 18</fullName>
    </recommendedName>
    <alternativeName>
        <fullName evidence="7 8">Mediator complex subunit 18</fullName>
    </alternativeName>
</protein>
<evidence type="ECO:0000256" key="8">
    <source>
        <dbReference type="RuleBase" id="RU364150"/>
    </source>
</evidence>
<accession>A0A875S1E0</accession>
<comment type="similarity">
    <text evidence="2 8">Belongs to the Mediator complex subunit 18 family.</text>
</comment>
<dbReference type="GO" id="GO:0006369">
    <property type="term" value="P:termination of RNA polymerase II transcription"/>
    <property type="evidence" value="ECO:0007669"/>
    <property type="project" value="TreeGrafter"/>
</dbReference>
<evidence type="ECO:0000256" key="3">
    <source>
        <dbReference type="ARBA" id="ARBA00019612"/>
    </source>
</evidence>
<dbReference type="Proteomes" id="UP000662931">
    <property type="component" value="Chromosome 1"/>
</dbReference>
<name>A0A875S1E0_EENNA</name>
<evidence type="ECO:0000256" key="2">
    <source>
        <dbReference type="ARBA" id="ARBA00009814"/>
    </source>
</evidence>
<proteinExistence type="inferred from homology"/>
<comment type="subcellular location">
    <subcellularLocation>
        <location evidence="1 8">Nucleus</location>
    </subcellularLocation>
</comment>